<dbReference type="Gene3D" id="1.20.1740.10">
    <property type="entry name" value="Amino acid/polyamine transporter I"/>
    <property type="match status" value="1"/>
</dbReference>
<feature type="domain" description="Amino acid permease/ SLC12A" evidence="9">
    <location>
        <begin position="64"/>
        <end position="498"/>
    </location>
</feature>
<comment type="subcellular location">
    <subcellularLocation>
        <location evidence="1">Membrane</location>
        <topology evidence="1">Multi-pass membrane protein</topology>
    </subcellularLocation>
</comment>
<feature type="compositionally biased region" description="Polar residues" evidence="7">
    <location>
        <begin position="544"/>
        <end position="558"/>
    </location>
</feature>
<evidence type="ECO:0000313" key="11">
    <source>
        <dbReference type="Proteomes" id="UP000318709"/>
    </source>
</evidence>
<feature type="transmembrane region" description="Helical" evidence="8">
    <location>
        <begin position="410"/>
        <end position="433"/>
    </location>
</feature>
<feature type="transmembrane region" description="Helical" evidence="8">
    <location>
        <begin position="295"/>
        <end position="316"/>
    </location>
</feature>
<evidence type="ECO:0000313" key="10">
    <source>
        <dbReference type="EMBL" id="QDH14351.1"/>
    </source>
</evidence>
<feature type="region of interest" description="Disordered" evidence="7">
    <location>
        <begin position="1"/>
        <end position="56"/>
    </location>
</feature>
<dbReference type="PANTHER" id="PTHR43495">
    <property type="entry name" value="GABA PERMEASE"/>
    <property type="match status" value="1"/>
</dbReference>
<dbReference type="Proteomes" id="UP000318709">
    <property type="component" value="Chromosome"/>
</dbReference>
<feature type="region of interest" description="Disordered" evidence="7">
    <location>
        <begin position="504"/>
        <end position="558"/>
    </location>
</feature>
<name>A0A4Y6UD82_9PROT</name>
<dbReference type="Pfam" id="PF00324">
    <property type="entry name" value="AA_permease"/>
    <property type="match status" value="1"/>
</dbReference>
<dbReference type="GO" id="GO:0055085">
    <property type="term" value="P:transmembrane transport"/>
    <property type="evidence" value="ECO:0007669"/>
    <property type="project" value="InterPro"/>
</dbReference>
<keyword evidence="4" id="KW-0029">Amino-acid transport</keyword>
<evidence type="ECO:0000256" key="6">
    <source>
        <dbReference type="ARBA" id="ARBA00023136"/>
    </source>
</evidence>
<dbReference type="OrthoDB" id="5297508at2"/>
<dbReference type="EMBL" id="CP038231">
    <property type="protein sequence ID" value="QDH14351.1"/>
    <property type="molecule type" value="Genomic_DNA"/>
</dbReference>
<dbReference type="AlphaFoldDB" id="A0A4Y6UD82"/>
<feature type="transmembrane region" description="Helical" evidence="8">
    <location>
        <begin position="136"/>
        <end position="163"/>
    </location>
</feature>
<feature type="transmembrane region" description="Helical" evidence="8">
    <location>
        <begin position="65"/>
        <end position="83"/>
    </location>
</feature>
<feature type="transmembrane region" description="Helical" evidence="8">
    <location>
        <begin position="201"/>
        <end position="222"/>
    </location>
</feature>
<feature type="transmembrane region" description="Helical" evidence="8">
    <location>
        <begin position="95"/>
        <end position="116"/>
    </location>
</feature>
<keyword evidence="3 8" id="KW-0812">Transmembrane</keyword>
<gene>
    <name evidence="10" type="ORF">E3E12_03775</name>
</gene>
<feature type="compositionally biased region" description="Basic residues" evidence="7">
    <location>
        <begin position="530"/>
        <end position="540"/>
    </location>
</feature>
<dbReference type="FunFam" id="1.20.1740.10:FF:000001">
    <property type="entry name" value="Amino acid permease"/>
    <property type="match status" value="1"/>
</dbReference>
<accession>A0A4Y6UD82</accession>
<feature type="transmembrane region" description="Helical" evidence="8">
    <location>
        <begin position="175"/>
        <end position="195"/>
    </location>
</feature>
<feature type="transmembrane region" description="Helical" evidence="8">
    <location>
        <begin position="336"/>
        <end position="360"/>
    </location>
</feature>
<evidence type="ECO:0000259" key="9">
    <source>
        <dbReference type="Pfam" id="PF00324"/>
    </source>
</evidence>
<evidence type="ECO:0000256" key="3">
    <source>
        <dbReference type="ARBA" id="ARBA00022692"/>
    </source>
</evidence>
<reference evidence="10 11" key="1">
    <citation type="submission" date="2019-03" db="EMBL/GenBank/DDBJ databases">
        <title>The complete genome sequence of Swingsia_sp. F3b2 LMG30590(T).</title>
        <authorList>
            <person name="Chua K.-O."/>
            <person name="Chan K.-G."/>
            <person name="See-Too W.-S."/>
        </authorList>
    </citation>
    <scope>NUCLEOTIDE SEQUENCE [LARGE SCALE GENOMIC DNA]</scope>
    <source>
        <strain evidence="10 11">F3b2</strain>
    </source>
</reference>
<keyword evidence="2" id="KW-0813">Transport</keyword>
<evidence type="ECO:0000256" key="5">
    <source>
        <dbReference type="ARBA" id="ARBA00022989"/>
    </source>
</evidence>
<protein>
    <submittedName>
        <fullName evidence="10">Amino acid permease</fullName>
    </submittedName>
</protein>
<keyword evidence="5 8" id="KW-1133">Transmembrane helix</keyword>
<dbReference type="PIRSF" id="PIRSF006060">
    <property type="entry name" value="AA_transporter"/>
    <property type="match status" value="1"/>
</dbReference>
<feature type="compositionally biased region" description="Acidic residues" evidence="7">
    <location>
        <begin position="504"/>
        <end position="519"/>
    </location>
</feature>
<dbReference type="InterPro" id="IPR004841">
    <property type="entry name" value="AA-permease/SLC12A_dom"/>
</dbReference>
<evidence type="ECO:0000256" key="7">
    <source>
        <dbReference type="SAM" id="MobiDB-lite"/>
    </source>
</evidence>
<keyword evidence="6 8" id="KW-0472">Membrane</keyword>
<evidence type="ECO:0000256" key="8">
    <source>
        <dbReference type="SAM" id="Phobius"/>
    </source>
</evidence>
<organism evidence="10 11">
    <name type="scientific">Formicincola oecophyllae</name>
    <dbReference type="NCBI Taxonomy" id="2558361"/>
    <lineage>
        <taxon>Bacteria</taxon>
        <taxon>Pseudomonadati</taxon>
        <taxon>Pseudomonadota</taxon>
        <taxon>Alphaproteobacteria</taxon>
        <taxon>Acetobacterales</taxon>
        <taxon>Acetobacteraceae</taxon>
        <taxon>Formicincola</taxon>
    </lineage>
</organism>
<dbReference type="GO" id="GO:0016020">
    <property type="term" value="C:membrane"/>
    <property type="evidence" value="ECO:0007669"/>
    <property type="project" value="UniProtKB-SubCell"/>
</dbReference>
<sequence>MPAETDNAGVASSPPQAGAPPVQSSVPLYEGPLVEALDAESPPPTKGKHRKTAEGYHKGLSPRHVQMIAIGGAIGTGLFLASASRLQQAGPSLAIIYALCGLAAFMILRAMGQLVMYRPSSGSFVTYAREFLGEGAAYTVGWLFFLNWAMTGIVDITAVALYIHFWPAFIDIPQWALALGAMVLVGAINMAGVRYFGEIEFWLALIKVLAIVTFLGVASWIFGSGHHIDGHAPGLHMIADYGGFFPHGVGPALWLLQGVVFAYAATELIGIAAGECENPQEVVPRAVNSVVWRILFFYVGSIILLVLVLPWSAYQAGTSPFVTFFGKLGVPYADSVMNFVVLTAALSSLNSGLYSTGRVLRALAIGGSAPHAFARLNRNAVPYVAILATLAIYVIGVVLNYFIPSQVFEIVLSLSSLGILGTWACIILCQLRLHHEIKKGHIPPTGFAMPWAPYSGYLTLAFLVLVLGMMAFDFPAGTFTICAIPLLAVIFWVGWKILNHFSDDDDDETEEEEDDDDEGTFTTLPPKAVKSPHHHIHKPKMPGSATTSPAPKQGQAPS</sequence>
<feature type="transmembrane region" description="Helical" evidence="8">
    <location>
        <begin position="454"/>
        <end position="472"/>
    </location>
</feature>
<evidence type="ECO:0000256" key="1">
    <source>
        <dbReference type="ARBA" id="ARBA00004141"/>
    </source>
</evidence>
<feature type="transmembrane region" description="Helical" evidence="8">
    <location>
        <begin position="381"/>
        <end position="404"/>
    </location>
</feature>
<keyword evidence="11" id="KW-1185">Reference proteome</keyword>
<feature type="transmembrane region" description="Helical" evidence="8">
    <location>
        <begin position="478"/>
        <end position="495"/>
    </location>
</feature>
<dbReference type="PANTHER" id="PTHR43495:SF1">
    <property type="entry name" value="L-ASPARAGINE PERMEASE"/>
    <property type="match status" value="1"/>
</dbReference>
<dbReference type="KEGG" id="swf:E3E12_03775"/>
<proteinExistence type="predicted"/>
<dbReference type="GO" id="GO:0006865">
    <property type="term" value="P:amino acid transport"/>
    <property type="evidence" value="ECO:0007669"/>
    <property type="project" value="UniProtKB-KW"/>
</dbReference>
<evidence type="ECO:0000256" key="4">
    <source>
        <dbReference type="ARBA" id="ARBA00022970"/>
    </source>
</evidence>
<evidence type="ECO:0000256" key="2">
    <source>
        <dbReference type="ARBA" id="ARBA00022448"/>
    </source>
</evidence>